<dbReference type="PATRIC" id="fig|94132.3.peg.3047"/>
<evidence type="ECO:0000313" key="2">
    <source>
        <dbReference type="Proteomes" id="UP000070433"/>
    </source>
</evidence>
<accession>A0A127JVJ7</accession>
<evidence type="ECO:0000313" key="1">
    <source>
        <dbReference type="EMBL" id="AMO23925.1"/>
    </source>
</evidence>
<gene>
    <name evidence="1" type="ORF">UC35_14960</name>
</gene>
<dbReference type="EMBL" id="CP010951">
    <property type="protein sequence ID" value="AMO23925.1"/>
    <property type="molecule type" value="Genomic_DNA"/>
</dbReference>
<proteinExistence type="predicted"/>
<dbReference type="Proteomes" id="UP000070433">
    <property type="component" value="Chromosome"/>
</dbReference>
<name>A0A127JVJ7_9BURK</name>
<dbReference type="AlphaFoldDB" id="A0A127JVJ7"/>
<organism evidence="1 2">
    <name type="scientific">Ramlibacter tataouinensis</name>
    <dbReference type="NCBI Taxonomy" id="94132"/>
    <lineage>
        <taxon>Bacteria</taxon>
        <taxon>Pseudomonadati</taxon>
        <taxon>Pseudomonadota</taxon>
        <taxon>Betaproteobacteria</taxon>
        <taxon>Burkholderiales</taxon>
        <taxon>Comamonadaceae</taxon>
        <taxon>Ramlibacter</taxon>
    </lineage>
</organism>
<sequence length="168" mass="18859">MGIIGDSLLAREPGISREKAFKLMRIASVIHPDGRTVENDGAESIKIETSATPLLASLAEYVAMLKTQYVAAGWNVFEAEQLFGVGRFLKSGKPRKYPCISVEFMDRTEVETLDFETGELVTEKRALTGRERPWCVQSDRQPRCRSFSELHKAIEYFTTEISASSPHK</sequence>
<protein>
    <submittedName>
        <fullName evidence="1">Uncharacterized protein</fullName>
    </submittedName>
</protein>
<reference evidence="1 2" key="1">
    <citation type="journal article" date="2014" name="Int. J. Syst. Evol. Microbiol.">
        <title>Ramlibacter solisilvae sp. nov., isolated from forest soil, and emended description of the genus Ramlibacter.</title>
        <authorList>
            <person name="Lee H.J."/>
            <person name="Lee S.H."/>
            <person name="Lee S.S."/>
            <person name="Lee J.S."/>
            <person name="Kim Y."/>
            <person name="Kim S.C."/>
            <person name="Jeon C.O."/>
        </authorList>
    </citation>
    <scope>NUCLEOTIDE SEQUENCE [LARGE SCALE GENOMIC DNA]</scope>
    <source>
        <strain evidence="1 2">5-10</strain>
    </source>
</reference>
<keyword evidence="2" id="KW-1185">Reference proteome</keyword>